<dbReference type="Gene3D" id="3.40.50.2000">
    <property type="entry name" value="Glycogen Phosphorylase B"/>
    <property type="match status" value="2"/>
</dbReference>
<dbReference type="EMBL" id="NIGF01000009">
    <property type="protein sequence ID" value="PQV63700.1"/>
    <property type="molecule type" value="Genomic_DNA"/>
</dbReference>
<proteinExistence type="predicted"/>
<keyword evidence="2" id="KW-1185">Reference proteome</keyword>
<dbReference type="SUPFAM" id="SSF53756">
    <property type="entry name" value="UDP-Glycosyltransferase/glycogen phosphorylase"/>
    <property type="match status" value="1"/>
</dbReference>
<dbReference type="AlphaFoldDB" id="A0A2S8SSC2"/>
<gene>
    <name evidence="1" type="ORF">B1R32_10939</name>
</gene>
<evidence type="ECO:0000313" key="2">
    <source>
        <dbReference type="Proteomes" id="UP000237684"/>
    </source>
</evidence>
<dbReference type="Pfam" id="PF13692">
    <property type="entry name" value="Glyco_trans_1_4"/>
    <property type="match status" value="1"/>
</dbReference>
<dbReference type="PANTHER" id="PTHR12526">
    <property type="entry name" value="GLYCOSYLTRANSFERASE"/>
    <property type="match status" value="1"/>
</dbReference>
<keyword evidence="1" id="KW-0808">Transferase</keyword>
<sequence>MRDILHISMEDWEGVWRRNQNVATELAHRFPQHKILYVNLDQDFSYALRTRQWNKVKSIWKNGMRPSRPQKVPESPNIWLFTPLKLFPNTLRLGQYWNKVSLRRQVRWATRLVGLDKPFLYINPYSAAHMPGRMGEWGTVYDVGDDWVAYETTEQRQQAVKRDDDDLTQRADAVVVVSQHLCDLKREIRDDVVLIPNGVDVERYKRVAADASPPHPLTEDWIHPVIGHVGTLDSGRTDVPLLIKVARAFPQRTIALVGPINLSAEDEKDLKAQPNVRLVGAVPHQEVPHIMKAFDVHIVPQQVNSFTDSQNPLKLFESLATGLPTVATPISGFRQYPHLIHLAKDAPQFIHAIQTALHEPGGLREERQREAENHSWKKRVDELVAVYEDIDRKKKLN</sequence>
<accession>A0A2S8SSC2</accession>
<evidence type="ECO:0000313" key="1">
    <source>
        <dbReference type="EMBL" id="PQV63700.1"/>
    </source>
</evidence>
<dbReference type="OrthoDB" id="9771846at2"/>
<comment type="caution">
    <text evidence="1">The sequence shown here is derived from an EMBL/GenBank/DDBJ whole genome shotgun (WGS) entry which is preliminary data.</text>
</comment>
<dbReference type="RefSeq" id="WP_105483861.1">
    <property type="nucleotide sequence ID" value="NZ_NIGF01000009.1"/>
</dbReference>
<dbReference type="Proteomes" id="UP000237684">
    <property type="component" value="Unassembled WGS sequence"/>
</dbReference>
<reference evidence="1 2" key="1">
    <citation type="journal article" date="2018" name="Syst. Appl. Microbiol.">
        <title>Abditibacterium utsteinense sp. nov., the first cultivated member of candidate phylum FBP, isolated from ice-free Antarctic soil samples.</title>
        <authorList>
            <person name="Tahon G."/>
            <person name="Tytgat B."/>
            <person name="Lebbe L."/>
            <person name="Carlier A."/>
            <person name="Willems A."/>
        </authorList>
    </citation>
    <scope>NUCLEOTIDE SEQUENCE [LARGE SCALE GENOMIC DNA]</scope>
    <source>
        <strain evidence="1 2">LMG 29911</strain>
    </source>
</reference>
<dbReference type="InParanoid" id="A0A2S8SSC2"/>
<organism evidence="1 2">
    <name type="scientific">Abditibacterium utsteinense</name>
    <dbReference type="NCBI Taxonomy" id="1960156"/>
    <lineage>
        <taxon>Bacteria</taxon>
        <taxon>Pseudomonadati</taxon>
        <taxon>Abditibacteriota</taxon>
        <taxon>Abditibacteriia</taxon>
        <taxon>Abditibacteriales</taxon>
        <taxon>Abditibacteriaceae</taxon>
        <taxon>Abditibacterium</taxon>
    </lineage>
</organism>
<protein>
    <submittedName>
        <fullName evidence="1">Glycosyltransferase involved in cell wall bisynthesis</fullName>
    </submittedName>
</protein>
<dbReference type="GO" id="GO:0016740">
    <property type="term" value="F:transferase activity"/>
    <property type="evidence" value="ECO:0007669"/>
    <property type="project" value="UniProtKB-KW"/>
</dbReference>
<dbReference type="PANTHER" id="PTHR12526:SF630">
    <property type="entry name" value="GLYCOSYLTRANSFERASE"/>
    <property type="match status" value="1"/>
</dbReference>
<name>A0A2S8SSC2_9BACT</name>